<dbReference type="Proteomes" id="UP000498740">
    <property type="component" value="Unassembled WGS sequence"/>
</dbReference>
<dbReference type="Gene3D" id="1.25.40.10">
    <property type="entry name" value="Tetratricopeptide repeat domain"/>
    <property type="match status" value="1"/>
</dbReference>
<organism evidence="2 3">
    <name type="scientific">Streptomyces microflavus</name>
    <name type="common">Streptomyces lipmanii</name>
    <dbReference type="NCBI Taxonomy" id="1919"/>
    <lineage>
        <taxon>Bacteria</taxon>
        <taxon>Bacillati</taxon>
        <taxon>Actinomycetota</taxon>
        <taxon>Actinomycetes</taxon>
        <taxon>Kitasatosporales</taxon>
        <taxon>Streptomycetaceae</taxon>
        <taxon>Streptomyces</taxon>
    </lineage>
</organism>
<dbReference type="EMBL" id="BLWD01000001">
    <property type="protein sequence ID" value="GFN04173.1"/>
    <property type="molecule type" value="Genomic_DNA"/>
</dbReference>
<reference evidence="2 3" key="1">
    <citation type="submission" date="2020-05" db="EMBL/GenBank/DDBJ databases">
        <title>Whole genome shotgun sequence of Streptomyces microflavus NBRC 13062.</title>
        <authorList>
            <person name="Komaki H."/>
            <person name="Tamura T."/>
        </authorList>
    </citation>
    <scope>NUCLEOTIDE SEQUENCE [LARGE SCALE GENOMIC DNA]</scope>
    <source>
        <strain evidence="2 3">NBRC 13062</strain>
    </source>
</reference>
<accession>A0A7J0CNV5</accession>
<evidence type="ECO:0008006" key="4">
    <source>
        <dbReference type="Google" id="ProtNLM"/>
    </source>
</evidence>
<feature type="region of interest" description="Disordered" evidence="1">
    <location>
        <begin position="284"/>
        <end position="314"/>
    </location>
</feature>
<feature type="compositionally biased region" description="Pro residues" evidence="1">
    <location>
        <begin position="298"/>
        <end position="312"/>
    </location>
</feature>
<gene>
    <name evidence="2" type="ORF">Smic_27290</name>
</gene>
<protein>
    <recommendedName>
        <fullName evidence="4">Tetratricopeptide repeat-containing protein</fullName>
    </recommendedName>
</protein>
<name>A0A7J0CNV5_STRMI</name>
<proteinExistence type="predicted"/>
<sequence>MRPDTPADHTTEAERLLRTAAQYPEDQEPLVLQAAAHLELAGDRARASTLYDDLLAAPESTVENPHLVKALKAANLWEYGHEAEARAIIEGIRAAGPLDAAPWQVAAETLEAHDELESAHDFFSTALTLLLAPGEEVPYATQSLLTGRHRVRRLMGLDHDTWDELAGALHTAPVPLDELHDPKRLWSLGSSDPVELKAEITRLRAELGTYRTALSRPFPVAVLHWPENELRELLTAYPDLADEYVDRATHLSRLEESLRDLHATGTPNLGIVTGTVPSYEAFAASEAASPPTATSSPSTPPPSPPGAAPPLGPRRARLLAGAGRGRLMGVPRGRVTSPAHPWQGPQPRFRGSGPCWFQEPLPRLSALLDTTAYAAHSQMRGTRACPTTFRTTHQLLGFTNRSSLIGWLNE</sequence>
<dbReference type="InterPro" id="IPR011990">
    <property type="entry name" value="TPR-like_helical_dom_sf"/>
</dbReference>
<evidence type="ECO:0000256" key="1">
    <source>
        <dbReference type="SAM" id="MobiDB-lite"/>
    </source>
</evidence>
<dbReference type="AlphaFoldDB" id="A0A7J0CNV5"/>
<feature type="compositionally biased region" description="Low complexity" evidence="1">
    <location>
        <begin position="287"/>
        <end position="297"/>
    </location>
</feature>
<evidence type="ECO:0000313" key="2">
    <source>
        <dbReference type="EMBL" id="GFN04173.1"/>
    </source>
</evidence>
<feature type="region of interest" description="Disordered" evidence="1">
    <location>
        <begin position="326"/>
        <end position="354"/>
    </location>
</feature>
<evidence type="ECO:0000313" key="3">
    <source>
        <dbReference type="Proteomes" id="UP000498740"/>
    </source>
</evidence>
<comment type="caution">
    <text evidence="2">The sequence shown here is derived from an EMBL/GenBank/DDBJ whole genome shotgun (WGS) entry which is preliminary data.</text>
</comment>